<evidence type="ECO:0000313" key="3">
    <source>
        <dbReference type="Proteomes" id="UP001295444"/>
    </source>
</evidence>
<evidence type="ECO:0000256" key="1">
    <source>
        <dbReference type="SAM" id="MobiDB-lite"/>
    </source>
</evidence>
<accession>A0AAD1S871</accession>
<feature type="region of interest" description="Disordered" evidence="1">
    <location>
        <begin position="43"/>
        <end position="79"/>
    </location>
</feature>
<dbReference type="AlphaFoldDB" id="A0AAD1S871"/>
<reference evidence="2" key="1">
    <citation type="submission" date="2022-03" db="EMBL/GenBank/DDBJ databases">
        <authorList>
            <person name="Alioto T."/>
            <person name="Alioto T."/>
            <person name="Gomez Garrido J."/>
        </authorList>
    </citation>
    <scope>NUCLEOTIDE SEQUENCE</scope>
</reference>
<organism evidence="2 3">
    <name type="scientific">Pelobates cultripes</name>
    <name type="common">Western spadefoot toad</name>
    <dbReference type="NCBI Taxonomy" id="61616"/>
    <lineage>
        <taxon>Eukaryota</taxon>
        <taxon>Metazoa</taxon>
        <taxon>Chordata</taxon>
        <taxon>Craniata</taxon>
        <taxon>Vertebrata</taxon>
        <taxon>Euteleostomi</taxon>
        <taxon>Amphibia</taxon>
        <taxon>Batrachia</taxon>
        <taxon>Anura</taxon>
        <taxon>Pelobatoidea</taxon>
        <taxon>Pelobatidae</taxon>
        <taxon>Pelobates</taxon>
    </lineage>
</organism>
<proteinExistence type="predicted"/>
<sequence>MADSFIAQAQQQTPSDWEAASNARFKAMWEQFWAKLAHKNWLPQPPNIGKKSSRPDTLVPEAARNTEPIHETAYRTPRM</sequence>
<evidence type="ECO:0000313" key="2">
    <source>
        <dbReference type="EMBL" id="CAH2294145.1"/>
    </source>
</evidence>
<dbReference type="EMBL" id="OW240916">
    <property type="protein sequence ID" value="CAH2294145.1"/>
    <property type="molecule type" value="Genomic_DNA"/>
</dbReference>
<protein>
    <submittedName>
        <fullName evidence="2">Uncharacterized protein</fullName>
    </submittedName>
</protein>
<keyword evidence="3" id="KW-1185">Reference proteome</keyword>
<dbReference type="Proteomes" id="UP001295444">
    <property type="component" value="Chromosome 05"/>
</dbReference>
<name>A0AAD1S871_PELCU</name>
<gene>
    <name evidence="2" type="ORF">PECUL_23A019835</name>
</gene>